<dbReference type="Proteomes" id="UP000271925">
    <property type="component" value="Unassembled WGS sequence"/>
</dbReference>
<evidence type="ECO:0000313" key="3">
    <source>
        <dbReference type="Proteomes" id="UP000271925"/>
    </source>
</evidence>
<feature type="transmembrane region" description="Helical" evidence="1">
    <location>
        <begin position="162"/>
        <end position="181"/>
    </location>
</feature>
<dbReference type="RefSeq" id="WP_124872045.1">
    <property type="nucleotide sequence ID" value="NZ_RQJO01000007.1"/>
</dbReference>
<keyword evidence="1" id="KW-0812">Transmembrane</keyword>
<keyword evidence="1" id="KW-0472">Membrane</keyword>
<keyword evidence="1" id="KW-1133">Transmembrane helix</keyword>
<dbReference type="AlphaFoldDB" id="A0A3P1C1K4"/>
<evidence type="ECO:0000256" key="1">
    <source>
        <dbReference type="SAM" id="Phobius"/>
    </source>
</evidence>
<reference evidence="2 3" key="1">
    <citation type="submission" date="2018-11" db="EMBL/GenBank/DDBJ databases">
        <authorList>
            <person name="Zhou Z."/>
            <person name="Wang G."/>
        </authorList>
    </citation>
    <scope>NUCLEOTIDE SEQUENCE [LARGE SCALE GENOMIC DNA]</scope>
    <source>
        <strain evidence="2 3">KCTC52004</strain>
    </source>
</reference>
<organism evidence="2 3">
    <name type="scientific">Larkinella rosea</name>
    <dbReference type="NCBI Taxonomy" id="2025312"/>
    <lineage>
        <taxon>Bacteria</taxon>
        <taxon>Pseudomonadati</taxon>
        <taxon>Bacteroidota</taxon>
        <taxon>Cytophagia</taxon>
        <taxon>Cytophagales</taxon>
        <taxon>Spirosomataceae</taxon>
        <taxon>Larkinella</taxon>
    </lineage>
</organism>
<dbReference type="OrthoDB" id="822156at2"/>
<feature type="transmembrane region" description="Helical" evidence="1">
    <location>
        <begin position="201"/>
        <end position="220"/>
    </location>
</feature>
<feature type="transmembrane region" description="Helical" evidence="1">
    <location>
        <begin position="130"/>
        <end position="150"/>
    </location>
</feature>
<feature type="transmembrane region" description="Helical" evidence="1">
    <location>
        <begin position="70"/>
        <end position="88"/>
    </location>
</feature>
<proteinExistence type="predicted"/>
<keyword evidence="3" id="KW-1185">Reference proteome</keyword>
<sequence length="266" mass="31104">MQPNRPKIRPKPPRRVSEKKPATIKLDRFLYRNATFGFAFFFAFAIWAFWPKYFSHVLDQPNVRFHTHGISMTLWCLMLIGQAYLIRTNRKALHRLVGKFSYLLVPLIIITSVNIVHFRMHQRGLEALRTYFSLALTLNSVIAFAVLYGLAMYYRHQPLIHARYLVSTIFPLFTPITDRLIGAHFKPILPFLPTLEGRPISAVLGFALADLLLLILLVWDWRTNRRLTVFAIALGVVLLYHVSTLTFYRFSFWRAFGVWFYNLPLS</sequence>
<dbReference type="EMBL" id="RQJO01000007">
    <property type="protein sequence ID" value="RRB07311.1"/>
    <property type="molecule type" value="Genomic_DNA"/>
</dbReference>
<feature type="transmembrane region" description="Helical" evidence="1">
    <location>
        <begin position="100"/>
        <end position="118"/>
    </location>
</feature>
<comment type="caution">
    <text evidence="2">The sequence shown here is derived from an EMBL/GenBank/DDBJ whole genome shotgun (WGS) entry which is preliminary data.</text>
</comment>
<feature type="transmembrane region" description="Helical" evidence="1">
    <location>
        <begin position="29"/>
        <end position="50"/>
    </location>
</feature>
<name>A0A3P1C1K4_9BACT</name>
<protein>
    <recommendedName>
        <fullName evidence="4">DUF2306 domain-containing protein</fullName>
    </recommendedName>
</protein>
<evidence type="ECO:0008006" key="4">
    <source>
        <dbReference type="Google" id="ProtNLM"/>
    </source>
</evidence>
<feature type="transmembrane region" description="Helical" evidence="1">
    <location>
        <begin position="227"/>
        <end position="250"/>
    </location>
</feature>
<accession>A0A3P1C1K4</accession>
<gene>
    <name evidence="2" type="ORF">EHT25_05920</name>
</gene>
<evidence type="ECO:0000313" key="2">
    <source>
        <dbReference type="EMBL" id="RRB07311.1"/>
    </source>
</evidence>